<dbReference type="AlphaFoldDB" id="Q2SMX0"/>
<dbReference type="STRING" id="349521.HCH_01126"/>
<dbReference type="HOGENOM" id="CLU_018914_1_0_6"/>
<keyword evidence="3" id="KW-1185">Reference proteome</keyword>
<dbReference type="EMBL" id="CP000155">
    <property type="protein sequence ID" value="ABC28004.1"/>
    <property type="molecule type" value="Genomic_DNA"/>
</dbReference>
<evidence type="ECO:0000256" key="1">
    <source>
        <dbReference type="SAM" id="SignalP"/>
    </source>
</evidence>
<dbReference type="KEGG" id="hch:HCH_01126"/>
<evidence type="ECO:0000313" key="3">
    <source>
        <dbReference type="Proteomes" id="UP000000238"/>
    </source>
</evidence>
<keyword evidence="1" id="KW-0732">Signal</keyword>
<feature type="chain" id="PRO_5004215876" evidence="1">
    <location>
        <begin position="37"/>
        <end position="636"/>
    </location>
</feature>
<organism evidence="2 3">
    <name type="scientific">Hahella chejuensis (strain KCTC 2396)</name>
    <dbReference type="NCBI Taxonomy" id="349521"/>
    <lineage>
        <taxon>Bacteria</taxon>
        <taxon>Pseudomonadati</taxon>
        <taxon>Pseudomonadota</taxon>
        <taxon>Gammaproteobacteria</taxon>
        <taxon>Oceanospirillales</taxon>
        <taxon>Hahellaceae</taxon>
        <taxon>Hahella</taxon>
    </lineage>
</organism>
<protein>
    <submittedName>
        <fullName evidence="2">Uncharacterized protein conserved in bacteria</fullName>
    </submittedName>
</protein>
<dbReference type="eggNOG" id="COG4805">
    <property type="taxonomic scope" value="Bacteria"/>
</dbReference>
<dbReference type="Pfam" id="PF05960">
    <property type="entry name" value="DUF885"/>
    <property type="match status" value="1"/>
</dbReference>
<dbReference type="Proteomes" id="UP000000238">
    <property type="component" value="Chromosome"/>
</dbReference>
<gene>
    <name evidence="2" type="ordered locus">HCH_01126</name>
</gene>
<reference evidence="2 3" key="1">
    <citation type="journal article" date="2005" name="Nucleic Acids Res.">
        <title>Genomic blueprint of Hahella chejuensis, a marine microbe producing an algicidal agent.</title>
        <authorList>
            <person name="Jeong H."/>
            <person name="Yim J.H."/>
            <person name="Lee C."/>
            <person name="Choi S.-H."/>
            <person name="Park Y.K."/>
            <person name="Yoon S.H."/>
            <person name="Hur C.-G."/>
            <person name="Kang H.-Y."/>
            <person name="Kim D."/>
            <person name="Lee H.H."/>
            <person name="Park K.H."/>
            <person name="Park S.-H."/>
            <person name="Park H.-S."/>
            <person name="Lee H.K."/>
            <person name="Oh T.K."/>
            <person name="Kim J.F."/>
        </authorList>
    </citation>
    <scope>NUCLEOTIDE SEQUENCE [LARGE SCALE GENOMIC DNA]</scope>
    <source>
        <strain evidence="2 3">KCTC 2396</strain>
    </source>
</reference>
<dbReference type="PANTHER" id="PTHR33361">
    <property type="entry name" value="GLR0591 PROTEIN"/>
    <property type="match status" value="1"/>
</dbReference>
<name>Q2SMX0_HAHCH</name>
<feature type="signal peptide" evidence="1">
    <location>
        <begin position="1"/>
        <end position="36"/>
    </location>
</feature>
<proteinExistence type="predicted"/>
<dbReference type="InterPro" id="IPR010281">
    <property type="entry name" value="DUF885"/>
</dbReference>
<evidence type="ECO:0000313" key="2">
    <source>
        <dbReference type="EMBL" id="ABC28004.1"/>
    </source>
</evidence>
<dbReference type="PANTHER" id="PTHR33361:SF16">
    <property type="entry name" value="DUF885 DOMAIN-CONTAINING PROTEIN"/>
    <property type="match status" value="1"/>
</dbReference>
<sequence length="636" mass="72097">MNGNQRMYKAKLKLYSCVLLSTLSVGGGIVTNAAWAAETGSVPAMAQTEASDQQAEALFDRIFKGWVSRSPTFQSYLGIKTDYDKWDDMSEAFSEESLRIAKADLQDLLALDASRLSASNQLSYQLMQQQLEAQIEDYRWRHYDYPVNQMFGVHSGTPSLLINQHSIDNVKDAEAYISRLNGVPALFDQLIEQLALRAEKGVIPPRFVFPKVIQSSRNIITGKPFGGEEDSALLADFSAKVAAAEIPEARKTALIAEANKALLTSVKPAYEKLIAYLADQEKRADDKAGVWKFPDGDAFYANALRRTTTTDMSAEEIYQLGLKEVARIHDDMRAIMRQVKFKGDLQAFFTFMREDKQFYYPETEEGKQAYLQKATALIDDMKANLPKLFMTLPKADLKVKAVEPFREQEAGKAFYEAPALEGDRPGLYYANLYKMSEMPIYEMDALAYHEGIPGHHMQISISQELDNLPTFRKFGDYTAYIEGWGLYSELLPKEMGFYQDPYADFGRLSMELWRACRLVVDTGIHAKRWTREQAIDYLAENTPNARGDVVRSIERYIVMPGQATAYKIGMLKFQSLRQKAKQELGEKFDIREYHDIVLRDGAVPLNVLDGLVTDWIDHKKRDVLAKEKEALQDGKS</sequence>
<accession>Q2SMX0</accession>